<evidence type="ECO:0000256" key="1">
    <source>
        <dbReference type="SAM" id="SignalP"/>
    </source>
</evidence>
<dbReference type="RefSeq" id="XP_040715201.1">
    <property type="nucleotide sequence ID" value="XM_040863007.1"/>
</dbReference>
<evidence type="ECO:0008006" key="4">
    <source>
        <dbReference type="Google" id="ProtNLM"/>
    </source>
</evidence>
<dbReference type="EMBL" id="MCFJ01000008">
    <property type="protein sequence ID" value="ORY63544.1"/>
    <property type="molecule type" value="Genomic_DNA"/>
</dbReference>
<feature type="chain" id="PRO_5012214886" description="Cyanovirin-N domain-containing protein" evidence="1">
    <location>
        <begin position="17"/>
        <end position="186"/>
    </location>
</feature>
<dbReference type="Proteomes" id="UP000193689">
    <property type="component" value="Unassembled WGS sequence"/>
</dbReference>
<proteinExistence type="predicted"/>
<comment type="caution">
    <text evidence="2">The sequence shown here is derived from an EMBL/GenBank/DDBJ whole genome shotgun (WGS) entry which is preliminary data.</text>
</comment>
<gene>
    <name evidence="2" type="ORF">BCR38DRAFT_475459</name>
</gene>
<keyword evidence="3" id="KW-1185">Reference proteome</keyword>
<keyword evidence="1" id="KW-0732">Signal</keyword>
<evidence type="ECO:0000313" key="3">
    <source>
        <dbReference type="Proteomes" id="UP000193689"/>
    </source>
</evidence>
<dbReference type="OrthoDB" id="4802756at2759"/>
<sequence length="186" mass="20821">MKLLILPSFLLPLVVCIPSAAKLDTNVSSRGAMMLPAELAQFDFKDQVLTNICANCNRAATADPYNCTIDFDWDDPNYNKSAHCNANWEWDGVSSGHGPDSEGYLVCHVDFHEYWQFGFTQFTNVFGFKWTLGHKCEDTERWKPSTEYPQFFTDCNGTLNPGGRSDNSIVFGHPGPLYFAVNGVAM</sequence>
<dbReference type="InParanoid" id="A0A1Y2DWR4"/>
<dbReference type="AlphaFoldDB" id="A0A1Y2DWR4"/>
<dbReference type="GeneID" id="63779219"/>
<feature type="signal peptide" evidence="1">
    <location>
        <begin position="1"/>
        <end position="16"/>
    </location>
</feature>
<organism evidence="2 3">
    <name type="scientific">Pseudomassariella vexata</name>
    <dbReference type="NCBI Taxonomy" id="1141098"/>
    <lineage>
        <taxon>Eukaryota</taxon>
        <taxon>Fungi</taxon>
        <taxon>Dikarya</taxon>
        <taxon>Ascomycota</taxon>
        <taxon>Pezizomycotina</taxon>
        <taxon>Sordariomycetes</taxon>
        <taxon>Xylariomycetidae</taxon>
        <taxon>Amphisphaeriales</taxon>
        <taxon>Pseudomassariaceae</taxon>
        <taxon>Pseudomassariella</taxon>
    </lineage>
</organism>
<evidence type="ECO:0000313" key="2">
    <source>
        <dbReference type="EMBL" id="ORY63544.1"/>
    </source>
</evidence>
<accession>A0A1Y2DWR4</accession>
<name>A0A1Y2DWR4_9PEZI</name>
<reference evidence="2 3" key="1">
    <citation type="submission" date="2016-07" db="EMBL/GenBank/DDBJ databases">
        <title>Pervasive Adenine N6-methylation of Active Genes in Fungi.</title>
        <authorList>
            <consortium name="DOE Joint Genome Institute"/>
            <person name="Mondo S.J."/>
            <person name="Dannebaum R.O."/>
            <person name="Kuo R.C."/>
            <person name="Labutti K."/>
            <person name="Haridas S."/>
            <person name="Kuo A."/>
            <person name="Salamov A."/>
            <person name="Ahrendt S.R."/>
            <person name="Lipzen A."/>
            <person name="Sullivan W."/>
            <person name="Andreopoulos W.B."/>
            <person name="Clum A."/>
            <person name="Lindquist E."/>
            <person name="Daum C."/>
            <person name="Ramamoorthy G.K."/>
            <person name="Gryganskyi A."/>
            <person name="Culley D."/>
            <person name="Magnuson J.K."/>
            <person name="James T.Y."/>
            <person name="O'Malley M.A."/>
            <person name="Stajich J.E."/>
            <person name="Spatafora J.W."/>
            <person name="Visel A."/>
            <person name="Grigoriev I.V."/>
        </authorList>
    </citation>
    <scope>NUCLEOTIDE SEQUENCE [LARGE SCALE GENOMIC DNA]</scope>
    <source>
        <strain evidence="2 3">CBS 129021</strain>
    </source>
</reference>
<protein>
    <recommendedName>
        <fullName evidence="4">Cyanovirin-N domain-containing protein</fullName>
    </recommendedName>
</protein>